<gene>
    <name evidence="1" type="ORF">AC499_4300</name>
    <name evidence="2" type="ORF">ALP33_102863</name>
</gene>
<dbReference type="Proteomes" id="UP000271817">
    <property type="component" value="Unassembled WGS sequence"/>
</dbReference>
<dbReference type="Proteomes" id="UP000037943">
    <property type="component" value="Unassembled WGS sequence"/>
</dbReference>
<accession>A0AB37R9P9</accession>
<evidence type="ECO:0000313" key="4">
    <source>
        <dbReference type="Proteomes" id="UP000271817"/>
    </source>
</evidence>
<dbReference type="AlphaFoldDB" id="A0AB37R9P9"/>
<reference evidence="1 3" key="2">
    <citation type="submission" date="2015-10" db="EMBL/GenBank/DDBJ databases">
        <title>Comparative genomics and high-throughput reverse genetic screens identify a new phytobacterial MAMP and an Arabidopsis receptor required for immune elicitation.</title>
        <authorList>
            <person name="Mott G.A."/>
            <person name="Thakur S."/>
            <person name="Wang P.W."/>
            <person name="Desveaux D."/>
            <person name="Guttman D.S."/>
        </authorList>
    </citation>
    <scope>NUCLEOTIDE SEQUENCE [LARGE SCALE GENOMIC DNA]</scope>
    <source>
        <strain evidence="1 3">107</strain>
    </source>
</reference>
<proteinExistence type="predicted"/>
<name>A0AB37R9P9_PSEAV</name>
<reference evidence="1 3" key="1">
    <citation type="submission" date="2015-07" db="EMBL/GenBank/DDBJ databases">
        <authorList>
            <person name="O'Brien H.E."/>
            <person name="Thakur S."/>
            <person name="Gong Y."/>
            <person name="Wang P.W."/>
            <person name="Guttman D.S."/>
        </authorList>
    </citation>
    <scope>NUCLEOTIDE SEQUENCE [LARGE SCALE GENOMIC DNA]</scope>
    <source>
        <strain evidence="1 3">107</strain>
    </source>
</reference>
<organism evidence="2 4">
    <name type="scientific">Pseudomonas amygdali pv. lachrymans</name>
    <name type="common">Pseudomonas syringae pv. lachrymans</name>
    <dbReference type="NCBI Taxonomy" id="53707"/>
    <lineage>
        <taxon>Bacteria</taxon>
        <taxon>Pseudomonadati</taxon>
        <taxon>Pseudomonadota</taxon>
        <taxon>Gammaproteobacteria</taxon>
        <taxon>Pseudomonadales</taxon>
        <taxon>Pseudomonadaceae</taxon>
        <taxon>Pseudomonas</taxon>
        <taxon>Pseudomonas amygdali</taxon>
    </lineage>
</organism>
<evidence type="ECO:0000313" key="3">
    <source>
        <dbReference type="Proteomes" id="UP000037943"/>
    </source>
</evidence>
<comment type="caution">
    <text evidence="2">The sequence shown here is derived from an EMBL/GenBank/DDBJ whole genome shotgun (WGS) entry which is preliminary data.</text>
</comment>
<dbReference type="EMBL" id="RBTW01000038">
    <property type="protein sequence ID" value="RMU22474.1"/>
    <property type="molecule type" value="Genomic_DNA"/>
</dbReference>
<evidence type="ECO:0000313" key="1">
    <source>
        <dbReference type="EMBL" id="KPC13668.1"/>
    </source>
</evidence>
<keyword evidence="3" id="KW-1185">Reference proteome</keyword>
<evidence type="ECO:0000313" key="2">
    <source>
        <dbReference type="EMBL" id="RMU22474.1"/>
    </source>
</evidence>
<dbReference type="EMBL" id="LGLK01000075">
    <property type="protein sequence ID" value="KPC13668.1"/>
    <property type="molecule type" value="Genomic_DNA"/>
</dbReference>
<reference evidence="2 4" key="3">
    <citation type="submission" date="2018-08" db="EMBL/GenBank/DDBJ databases">
        <title>Recombination of ecologically and evolutionarily significant loci maintains genetic cohesion in the Pseudomonas syringae species complex.</title>
        <authorList>
            <person name="Dillon M."/>
            <person name="Thakur S."/>
            <person name="Almeida R.N.D."/>
            <person name="Weir B.S."/>
            <person name="Guttman D.S."/>
        </authorList>
    </citation>
    <scope>NUCLEOTIDE SEQUENCE [LARGE SCALE GENOMIC DNA]</scope>
    <source>
        <strain evidence="2 4">ICMP 3402</strain>
    </source>
</reference>
<sequence>MYFHAVEARSLGVFRTDAIGLDDVTDFLPVPARAGSVAG</sequence>
<protein>
    <submittedName>
        <fullName evidence="2">Uncharacterized protein</fullName>
    </submittedName>
</protein>